<sequence>MKTVSQLYESRVAAGAIEADPAQRGVLPVLDALLVDLGRPPERSAGWRSWFSRDSASAPQTGSGGVYLWGDVGRGKSMLLDLTMEAAPIEAKRRVHFHAFMQEVQAGLEQARSRGDQDVVRPVAEGIAQQARLLCFDEMQITDIADAMIVGRLFQVLFERGVRIVTTSNRAPADLYKNGLNRDLFLPFIDLIQQRMDVCELASATDYRLDGEAGDQVWFTPPDENADAALDRIWAALTDGAAPEPGKITVGRRELSLAAKSGRIGRASFQDLCGQPLGPADYLALAEALDVLMIDRIPRLGRETFDKAKRFVTLIDTLYEAKVRLIASAEAVPDALYPEGEGSFEFRRTASRLAEMQEAGWGDAQG</sequence>
<dbReference type="GO" id="GO:0051301">
    <property type="term" value="P:cell division"/>
    <property type="evidence" value="ECO:0007669"/>
    <property type="project" value="UniProtKB-KW"/>
</dbReference>
<dbReference type="InterPro" id="IPR027417">
    <property type="entry name" value="P-loop_NTPase"/>
</dbReference>
<proteinExistence type="predicted"/>
<dbReference type="InterPro" id="IPR005654">
    <property type="entry name" value="ATPase_AFG1-like"/>
</dbReference>
<evidence type="ECO:0000313" key="3">
    <source>
        <dbReference type="EMBL" id="MCQ0971341.1"/>
    </source>
</evidence>
<protein>
    <submittedName>
        <fullName evidence="3">Cell division protein ZapE</fullName>
    </submittedName>
</protein>
<accession>A0ABT1MWU1</accession>
<gene>
    <name evidence="3" type="primary">zapE</name>
    <name evidence="3" type="ORF">MLD63_13005</name>
</gene>
<keyword evidence="3" id="KW-0131">Cell cycle</keyword>
<dbReference type="PANTHER" id="PTHR12169:SF6">
    <property type="entry name" value="AFG1-LIKE ATPASE"/>
    <property type="match status" value="1"/>
</dbReference>
<dbReference type="SUPFAM" id="SSF52540">
    <property type="entry name" value="P-loop containing nucleoside triphosphate hydrolases"/>
    <property type="match status" value="1"/>
</dbReference>
<keyword evidence="3" id="KW-0132">Cell division</keyword>
<keyword evidence="1" id="KW-0547">Nucleotide-binding</keyword>
<evidence type="ECO:0000256" key="2">
    <source>
        <dbReference type="ARBA" id="ARBA00022840"/>
    </source>
</evidence>
<dbReference type="RefSeq" id="WP_255330342.1">
    <property type="nucleotide sequence ID" value="NZ_JAKZEU010000004.1"/>
</dbReference>
<evidence type="ECO:0000313" key="4">
    <source>
        <dbReference type="Proteomes" id="UP001203945"/>
    </source>
</evidence>
<keyword evidence="2" id="KW-0067">ATP-binding</keyword>
<keyword evidence="4" id="KW-1185">Reference proteome</keyword>
<organism evidence="3 4">
    <name type="scientific">Paracoccus albicereus</name>
    <dbReference type="NCBI Taxonomy" id="2922394"/>
    <lineage>
        <taxon>Bacteria</taxon>
        <taxon>Pseudomonadati</taxon>
        <taxon>Pseudomonadota</taxon>
        <taxon>Alphaproteobacteria</taxon>
        <taxon>Rhodobacterales</taxon>
        <taxon>Paracoccaceae</taxon>
        <taxon>Paracoccus</taxon>
    </lineage>
</organism>
<dbReference type="Pfam" id="PF03969">
    <property type="entry name" value="AFG1_ATPase"/>
    <property type="match status" value="1"/>
</dbReference>
<evidence type="ECO:0000256" key="1">
    <source>
        <dbReference type="ARBA" id="ARBA00022741"/>
    </source>
</evidence>
<dbReference type="Proteomes" id="UP001203945">
    <property type="component" value="Unassembled WGS sequence"/>
</dbReference>
<name>A0ABT1MWU1_9RHOB</name>
<dbReference type="EMBL" id="JAKZEU010000004">
    <property type="protein sequence ID" value="MCQ0971341.1"/>
    <property type="molecule type" value="Genomic_DNA"/>
</dbReference>
<comment type="caution">
    <text evidence="3">The sequence shown here is derived from an EMBL/GenBank/DDBJ whole genome shotgun (WGS) entry which is preliminary data.</text>
</comment>
<reference evidence="3 4" key="1">
    <citation type="submission" date="2022-03" db="EMBL/GenBank/DDBJ databases">
        <authorList>
            <person name="He Y."/>
        </authorList>
    </citation>
    <scope>NUCLEOTIDE SEQUENCE [LARGE SCALE GENOMIC DNA]</scope>
    <source>
        <strain evidence="3 4">TK19116</strain>
    </source>
</reference>
<dbReference type="NCBIfam" id="NF040713">
    <property type="entry name" value="ZapE"/>
    <property type="match status" value="1"/>
</dbReference>
<dbReference type="PANTHER" id="PTHR12169">
    <property type="entry name" value="ATPASE N2B"/>
    <property type="match status" value="1"/>
</dbReference>
<dbReference type="Gene3D" id="3.40.50.300">
    <property type="entry name" value="P-loop containing nucleotide triphosphate hydrolases"/>
    <property type="match status" value="1"/>
</dbReference>